<proteinExistence type="predicted"/>
<keyword evidence="1" id="KW-0378">Hydrolase</keyword>
<evidence type="ECO:0000313" key="2">
    <source>
        <dbReference type="Proteomes" id="UP000184225"/>
    </source>
</evidence>
<dbReference type="STRING" id="579105.SAMN04488096_11056"/>
<dbReference type="AlphaFoldDB" id="A0A1M6HC96"/>
<protein>
    <submittedName>
        <fullName evidence="1">Endonuclease V</fullName>
    </submittedName>
</protein>
<dbReference type="OrthoDB" id="2593273at2"/>
<organism evidence="1 2">
    <name type="scientific">Mesonia phycicola</name>
    <dbReference type="NCBI Taxonomy" id="579105"/>
    <lineage>
        <taxon>Bacteria</taxon>
        <taxon>Pseudomonadati</taxon>
        <taxon>Bacteroidota</taxon>
        <taxon>Flavobacteriia</taxon>
        <taxon>Flavobacteriales</taxon>
        <taxon>Flavobacteriaceae</taxon>
        <taxon>Mesonia</taxon>
    </lineage>
</organism>
<dbReference type="RefSeq" id="WP_073153426.1">
    <property type="nucleotide sequence ID" value="NZ_FQYY01000010.1"/>
</dbReference>
<dbReference type="Proteomes" id="UP000184225">
    <property type="component" value="Unassembled WGS sequence"/>
</dbReference>
<dbReference type="Gene3D" id="3.30.2170.10">
    <property type="entry name" value="archaeoglobus fulgidus dsm 4304 superfamily"/>
    <property type="match status" value="1"/>
</dbReference>
<name>A0A1M6HC96_9FLAO</name>
<dbReference type="InterPro" id="IPR007581">
    <property type="entry name" value="Endonuclease-V"/>
</dbReference>
<keyword evidence="1" id="KW-0255">Endonuclease</keyword>
<evidence type="ECO:0000313" key="1">
    <source>
        <dbReference type="EMBL" id="SHJ19801.1"/>
    </source>
</evidence>
<gene>
    <name evidence="1" type="ORF">SAMN04488096_11056</name>
</gene>
<dbReference type="GO" id="GO:0004519">
    <property type="term" value="F:endonuclease activity"/>
    <property type="evidence" value="ECO:0007669"/>
    <property type="project" value="UniProtKB-KW"/>
</dbReference>
<sequence>MILAFDTYYYDGKAKTIAVSFKDWEDEAPTQIYTDIIEGVAPYEPGSFYKRELPCILSLLKQVNLDEVELIIVDGYVILEEKHLGLGGYLYQALDHKIPVVGIAKSEFVSKTAVFKEVFRGESKKPLYVTTIGTDRDKICSAIQRMHGKYRMPTLLQIVDTKTKENTKH</sequence>
<keyword evidence="2" id="KW-1185">Reference proteome</keyword>
<dbReference type="Pfam" id="PF04493">
    <property type="entry name" value="Endonuclease_5"/>
    <property type="match status" value="1"/>
</dbReference>
<dbReference type="GO" id="GO:0006281">
    <property type="term" value="P:DNA repair"/>
    <property type="evidence" value="ECO:0007669"/>
    <property type="project" value="InterPro"/>
</dbReference>
<accession>A0A1M6HC96</accession>
<keyword evidence="1" id="KW-0540">Nuclease</keyword>
<dbReference type="EMBL" id="FQYY01000010">
    <property type="protein sequence ID" value="SHJ19801.1"/>
    <property type="molecule type" value="Genomic_DNA"/>
</dbReference>
<reference evidence="1 2" key="1">
    <citation type="submission" date="2016-11" db="EMBL/GenBank/DDBJ databases">
        <authorList>
            <person name="Jaros S."/>
            <person name="Januszkiewicz K."/>
            <person name="Wedrychowicz H."/>
        </authorList>
    </citation>
    <scope>NUCLEOTIDE SEQUENCE [LARGE SCALE GENOMIC DNA]</scope>
    <source>
        <strain evidence="1 2">DSM 21425</strain>
    </source>
</reference>